<dbReference type="Pfam" id="PF05960">
    <property type="entry name" value="DUF885"/>
    <property type="match status" value="1"/>
</dbReference>
<proteinExistence type="predicted"/>
<protein>
    <recommendedName>
        <fullName evidence="3">DUF885 domain-containing protein</fullName>
    </recommendedName>
</protein>
<organism evidence="1 2">
    <name type="scientific">Crossiella cryophila</name>
    <dbReference type="NCBI Taxonomy" id="43355"/>
    <lineage>
        <taxon>Bacteria</taxon>
        <taxon>Bacillati</taxon>
        <taxon>Actinomycetota</taxon>
        <taxon>Actinomycetes</taxon>
        <taxon>Pseudonocardiales</taxon>
        <taxon>Pseudonocardiaceae</taxon>
        <taxon>Crossiella</taxon>
    </lineage>
</organism>
<dbReference type="AlphaFoldDB" id="A0A7W7C938"/>
<keyword evidence="2" id="KW-1185">Reference proteome</keyword>
<comment type="caution">
    <text evidence="1">The sequence shown here is derived from an EMBL/GenBank/DDBJ whole genome shotgun (WGS) entry which is preliminary data.</text>
</comment>
<sequence length="501" mass="54265">MSVHARLRAVHDLSVPRAREVAGLHGYDGRVQDLSAAGVRRGLTSLGQGDRATDSDDEIRLRAAEQSLRIRLGDLARHRADPLLHVANLDLAGYDREYASAWQRRIARQAHLWQWPDVVSAAVETLDQVSAPAARAAYPAARGLADLVRDDDHGAGPARAAIARLVEHLGAAAQHGEPSAALGGPALTRLLAADEAIDVDLTELAERADAERDRVRALLDESCRRIDPLGSTKATMKTLLADRPSADELPAWTRATVLEVLDWAARLGLPGDGTCLVGLVPPSRPWEVATMTGAAPAEPDGPSWFRVNPGNPSWTAAQRRDWLSMFARHALPVIALHEVAPGHFTHSRALREATTEVRRTLIHDGFSEGWAHYVEELALEEGFRDGDPRFAAAVARDALLRVTRMACVIGLHTGTMTQQEAVQRFKVDAFLAGPAAETAANRVVLNPTGICYTWGKLLIRDLRDRARQEWGAGFSLHRFHTALLGLGSPPLGLLGTALRAG</sequence>
<dbReference type="Proteomes" id="UP000533598">
    <property type="component" value="Unassembled WGS sequence"/>
</dbReference>
<dbReference type="PANTHER" id="PTHR33361">
    <property type="entry name" value="GLR0591 PROTEIN"/>
    <property type="match status" value="1"/>
</dbReference>
<dbReference type="EMBL" id="JACHMH010000001">
    <property type="protein sequence ID" value="MBB4676827.1"/>
    <property type="molecule type" value="Genomic_DNA"/>
</dbReference>
<evidence type="ECO:0008006" key="3">
    <source>
        <dbReference type="Google" id="ProtNLM"/>
    </source>
</evidence>
<accession>A0A7W7C938</accession>
<evidence type="ECO:0000313" key="1">
    <source>
        <dbReference type="EMBL" id="MBB4676827.1"/>
    </source>
</evidence>
<dbReference type="RefSeq" id="WP_185002601.1">
    <property type="nucleotide sequence ID" value="NZ_JACHMH010000001.1"/>
</dbReference>
<name>A0A7W7C938_9PSEU</name>
<gene>
    <name evidence="1" type="ORF">HNR67_002945</name>
</gene>
<evidence type="ECO:0000313" key="2">
    <source>
        <dbReference type="Proteomes" id="UP000533598"/>
    </source>
</evidence>
<dbReference type="InterPro" id="IPR010281">
    <property type="entry name" value="DUF885"/>
</dbReference>
<dbReference type="PANTHER" id="PTHR33361:SF15">
    <property type="entry name" value="DUF885 FAMILY LIPOPROTEIN"/>
    <property type="match status" value="1"/>
</dbReference>
<reference evidence="1 2" key="1">
    <citation type="submission" date="2020-08" db="EMBL/GenBank/DDBJ databases">
        <title>Sequencing the genomes of 1000 actinobacteria strains.</title>
        <authorList>
            <person name="Klenk H.-P."/>
        </authorList>
    </citation>
    <scope>NUCLEOTIDE SEQUENCE [LARGE SCALE GENOMIC DNA]</scope>
    <source>
        <strain evidence="1 2">DSM 44230</strain>
    </source>
</reference>